<proteinExistence type="predicted"/>
<protein>
    <submittedName>
        <fullName evidence="1">Uncharacterized protein</fullName>
    </submittedName>
</protein>
<sequence>MGNNIRRDSTHLRTGTWFQGMRFNGTLDSNGRNQKGKVQFSVDLVGKTFELTSSCQKMSWFSHDQIVAGRDVSYASSTIVLSGHFDMGMAFQETAEVFNIPMDCAVSKAVISSRKNEKKSLTKISVLTDNDFERLILELSSSSGYIVPDLRNVVLDYLGVDYLMSVGKIRSEFADSTLRFGLMYLVRPRQKRKGASPPTTIPVPKSGDEFLSAIRKRLHDPKPSSLLLFPRRVLTY</sequence>
<dbReference type="AlphaFoldDB" id="A0A6V3RN32"/>
<evidence type="ECO:0000313" key="1">
    <source>
        <dbReference type="EMBL" id="CAE0675703.1"/>
    </source>
</evidence>
<accession>A0A6V3RN32</accession>
<reference evidence="1" key="1">
    <citation type="submission" date="2021-01" db="EMBL/GenBank/DDBJ databases">
        <authorList>
            <person name="Corre E."/>
            <person name="Pelletier E."/>
            <person name="Niang G."/>
            <person name="Scheremetjew M."/>
            <person name="Finn R."/>
            <person name="Kale V."/>
            <person name="Holt S."/>
            <person name="Cochrane G."/>
            <person name="Meng A."/>
            <person name="Brown T."/>
            <person name="Cohen L."/>
        </authorList>
    </citation>
    <scope>NUCLEOTIDE SEQUENCE</scope>
    <source>
        <strain evidence="1">CCCM811</strain>
    </source>
</reference>
<dbReference type="EMBL" id="HBIV01038658">
    <property type="protein sequence ID" value="CAE0675703.1"/>
    <property type="molecule type" value="Transcribed_RNA"/>
</dbReference>
<name>A0A6V3RN32_9EUKA</name>
<gene>
    <name evidence="1" type="ORF">LGLO00237_LOCUS27480</name>
</gene>
<organism evidence="1">
    <name type="scientific">Lotharella globosa</name>
    <dbReference type="NCBI Taxonomy" id="91324"/>
    <lineage>
        <taxon>Eukaryota</taxon>
        <taxon>Sar</taxon>
        <taxon>Rhizaria</taxon>
        <taxon>Cercozoa</taxon>
        <taxon>Chlorarachniophyceae</taxon>
        <taxon>Lotharella</taxon>
    </lineage>
</organism>